<evidence type="ECO:0000313" key="1">
    <source>
        <dbReference type="EMBL" id="CAK7329876.1"/>
    </source>
</evidence>
<keyword evidence="2" id="KW-1185">Reference proteome</keyword>
<name>A0AAV1R771_9ROSI</name>
<protein>
    <submittedName>
        <fullName evidence="1">Uncharacterized protein</fullName>
    </submittedName>
</protein>
<dbReference type="Proteomes" id="UP001314170">
    <property type="component" value="Unassembled WGS sequence"/>
</dbReference>
<accession>A0AAV1R771</accession>
<organism evidence="1 2">
    <name type="scientific">Dovyalis caffra</name>
    <dbReference type="NCBI Taxonomy" id="77055"/>
    <lineage>
        <taxon>Eukaryota</taxon>
        <taxon>Viridiplantae</taxon>
        <taxon>Streptophyta</taxon>
        <taxon>Embryophyta</taxon>
        <taxon>Tracheophyta</taxon>
        <taxon>Spermatophyta</taxon>
        <taxon>Magnoliopsida</taxon>
        <taxon>eudicotyledons</taxon>
        <taxon>Gunneridae</taxon>
        <taxon>Pentapetalae</taxon>
        <taxon>rosids</taxon>
        <taxon>fabids</taxon>
        <taxon>Malpighiales</taxon>
        <taxon>Salicaceae</taxon>
        <taxon>Flacourtieae</taxon>
        <taxon>Dovyalis</taxon>
    </lineage>
</organism>
<dbReference type="EMBL" id="CAWUPB010000913">
    <property type="protein sequence ID" value="CAK7329876.1"/>
    <property type="molecule type" value="Genomic_DNA"/>
</dbReference>
<evidence type="ECO:0000313" key="2">
    <source>
        <dbReference type="Proteomes" id="UP001314170"/>
    </source>
</evidence>
<sequence>MVRAALRCLLTVGNAYIKKSGLSIPPYLSWERSVRDWWIRKPKFKLTKFMGHDDRLMPIETVSTYQKQLTNVQQKRRETDIGIGTRFFD</sequence>
<comment type="caution">
    <text evidence="1">The sequence shown here is derived from an EMBL/GenBank/DDBJ whole genome shotgun (WGS) entry which is preliminary data.</text>
</comment>
<reference evidence="1 2" key="1">
    <citation type="submission" date="2024-01" db="EMBL/GenBank/DDBJ databases">
        <authorList>
            <person name="Waweru B."/>
        </authorList>
    </citation>
    <scope>NUCLEOTIDE SEQUENCE [LARGE SCALE GENOMIC DNA]</scope>
</reference>
<proteinExistence type="predicted"/>
<gene>
    <name evidence="1" type="ORF">DCAF_LOCUS7641</name>
</gene>
<dbReference type="AlphaFoldDB" id="A0AAV1R771"/>